<accession>A0A2M8GGC7</accession>
<proteinExistence type="predicted"/>
<dbReference type="Proteomes" id="UP000230384">
    <property type="component" value="Unassembled WGS sequence"/>
</dbReference>
<name>A0A2M8GGC7_9BACT</name>
<comment type="caution">
    <text evidence="1">The sequence shown here is derived from an EMBL/GenBank/DDBJ whole genome shotgun (WGS) entry which is preliminary data.</text>
</comment>
<reference evidence="2" key="1">
    <citation type="submission" date="2017-09" db="EMBL/GenBank/DDBJ databases">
        <title>Depth-based differentiation of microbial function through sediment-hosted aquifers and enrichment of novel symbionts in the deep terrestrial subsurface.</title>
        <authorList>
            <person name="Probst A.J."/>
            <person name="Ladd B."/>
            <person name="Jarett J.K."/>
            <person name="Geller-Mcgrath D.E."/>
            <person name="Sieber C.M.K."/>
            <person name="Emerson J.B."/>
            <person name="Anantharaman K."/>
            <person name="Thomas B.C."/>
            <person name="Malmstrom R."/>
            <person name="Stieglmeier M."/>
            <person name="Klingl A."/>
            <person name="Woyke T."/>
            <person name="Ryan C.M."/>
            <person name="Banfield J.F."/>
        </authorList>
    </citation>
    <scope>NUCLEOTIDE SEQUENCE [LARGE SCALE GENOMIC DNA]</scope>
</reference>
<gene>
    <name evidence="1" type="ORF">CO010_02640</name>
</gene>
<dbReference type="EMBL" id="PFQN01000041">
    <property type="protein sequence ID" value="PJC76418.1"/>
    <property type="molecule type" value="Genomic_DNA"/>
</dbReference>
<evidence type="ECO:0000313" key="2">
    <source>
        <dbReference type="Proteomes" id="UP000230384"/>
    </source>
</evidence>
<evidence type="ECO:0000313" key="1">
    <source>
        <dbReference type="EMBL" id="PJC76418.1"/>
    </source>
</evidence>
<sequence>MEKENIIRNIQSKSENLIRNTESLTATLSRCETRNIPLPIVAILCPNWSIDNATGQRSINSIDGEDPNQKLGVLIGQEIPSLISLFNKNGLPVNLTVAISDIFDQGWVIDANKIRNEANQNLNAVKTLWNRFGMRFRDLDQENTGSIVLHSELMKKMDGFKLLEQLQLEALIDGTPSSELFQWFKTFFMKMGEYETLLPKGDLSKTGGKDLERMRKNFNKWLNRVLYLSAQYSIDGLFAEEFAGTDIPPVMLNVIKTKHGDAVEFGWNFLRNRLGKPLLPIIELKNNGIEHSWSETPNNPIIFDEQI</sequence>
<organism evidence="1 2">
    <name type="scientific">Candidatus Shapirobacteria bacterium CG_4_8_14_3_um_filter_39_11</name>
    <dbReference type="NCBI Taxonomy" id="1974875"/>
    <lineage>
        <taxon>Bacteria</taxon>
        <taxon>Candidatus Shapironibacteriota</taxon>
    </lineage>
</organism>
<dbReference type="AlphaFoldDB" id="A0A2M8GGC7"/>
<protein>
    <submittedName>
        <fullName evidence="1">Uncharacterized protein</fullName>
    </submittedName>
</protein>